<sequence length="264" mass="28768">MTVTRLFSGTHLRADLMQTGAADLVVTFDWRVIGRRGFTEMTPNQRFLDAGYDKLMIATSANDWFINRDTTALERALDGVSAQYDAVLGIGFSMGGYGAVRFSRTLGIQRIVAVSPQVSISHAHAPFEWRYREEAAGFDPALGDLTQRADPDLTGHLLLDPLNGADLAHGRALQVHCPGLRLVRLTGAGHPASGLLRAVKRAGRIPGLLLDPEDGLRPLLQDHRSARRGQPDYWTRLAAALDARRPALAAKARAKAADLASQMR</sequence>
<comment type="caution">
    <text evidence="1">The sequence shown here is derived from an EMBL/GenBank/DDBJ whole genome shotgun (WGS) entry which is preliminary data.</text>
</comment>
<dbReference type="RefSeq" id="WP_226747581.1">
    <property type="nucleotide sequence ID" value="NZ_JAJATZ010000002.1"/>
</dbReference>
<keyword evidence="2" id="KW-1185">Reference proteome</keyword>
<organism evidence="1 2">
    <name type="scientific">Loktanella gaetbuli</name>
    <dbReference type="NCBI Taxonomy" id="2881335"/>
    <lineage>
        <taxon>Bacteria</taxon>
        <taxon>Pseudomonadati</taxon>
        <taxon>Pseudomonadota</taxon>
        <taxon>Alphaproteobacteria</taxon>
        <taxon>Rhodobacterales</taxon>
        <taxon>Roseobacteraceae</taxon>
        <taxon>Loktanella</taxon>
    </lineage>
</organism>
<evidence type="ECO:0000313" key="2">
    <source>
        <dbReference type="Proteomes" id="UP001138961"/>
    </source>
</evidence>
<accession>A0ABS8BSG2</accession>
<dbReference type="InterPro" id="IPR029058">
    <property type="entry name" value="AB_hydrolase_fold"/>
</dbReference>
<dbReference type="Proteomes" id="UP001138961">
    <property type="component" value="Unassembled WGS sequence"/>
</dbReference>
<protein>
    <submittedName>
        <fullName evidence="1">Alpha/beta hydrolase</fullName>
    </submittedName>
</protein>
<dbReference type="GO" id="GO:0016787">
    <property type="term" value="F:hydrolase activity"/>
    <property type="evidence" value="ECO:0007669"/>
    <property type="project" value="UniProtKB-KW"/>
</dbReference>
<dbReference type="Gene3D" id="3.40.50.1820">
    <property type="entry name" value="alpha/beta hydrolase"/>
    <property type="match status" value="1"/>
</dbReference>
<reference evidence="1" key="1">
    <citation type="submission" date="2021-10" db="EMBL/GenBank/DDBJ databases">
        <title>Loktanella gaetbuli sp. nov., isolated from a tidal flat.</title>
        <authorList>
            <person name="Park S."/>
            <person name="Yoon J.-H."/>
        </authorList>
    </citation>
    <scope>NUCLEOTIDE SEQUENCE</scope>
    <source>
        <strain evidence="1">TSTF-M6</strain>
    </source>
</reference>
<proteinExistence type="predicted"/>
<evidence type="ECO:0000313" key="1">
    <source>
        <dbReference type="EMBL" id="MCB5198679.1"/>
    </source>
</evidence>
<dbReference type="EMBL" id="JAJATZ010000002">
    <property type="protein sequence ID" value="MCB5198679.1"/>
    <property type="molecule type" value="Genomic_DNA"/>
</dbReference>
<keyword evidence="1" id="KW-0378">Hydrolase</keyword>
<name>A0ABS8BSG2_9RHOB</name>
<dbReference type="SUPFAM" id="SSF53474">
    <property type="entry name" value="alpha/beta-Hydrolases"/>
    <property type="match status" value="1"/>
</dbReference>
<gene>
    <name evidence="1" type="ORF">LGQ03_05455</name>
</gene>